<evidence type="ECO:0000259" key="5">
    <source>
        <dbReference type="PROSITE" id="PS50158"/>
    </source>
</evidence>
<dbReference type="InterPro" id="IPR012677">
    <property type="entry name" value="Nucleotide-bd_a/b_plait_sf"/>
</dbReference>
<dbReference type="InterPro" id="IPR000504">
    <property type="entry name" value="RRM_dom"/>
</dbReference>
<evidence type="ECO:0000256" key="1">
    <source>
        <dbReference type="PROSITE-ProRule" id="PRU00047"/>
    </source>
</evidence>
<feature type="compositionally biased region" description="Basic and acidic residues" evidence="3">
    <location>
        <begin position="292"/>
        <end position="314"/>
    </location>
</feature>
<accession>A0A078A6A0</accession>
<dbReference type="OrthoDB" id="606605at2759"/>
<protein>
    <submittedName>
        <fullName evidence="6">Splicing arginine serine-rich 6</fullName>
    </submittedName>
</protein>
<feature type="compositionally biased region" description="Basic residues" evidence="3">
    <location>
        <begin position="199"/>
        <end position="215"/>
    </location>
</feature>
<dbReference type="AlphaFoldDB" id="A0A078A6A0"/>
<dbReference type="GO" id="GO:0003723">
    <property type="term" value="F:RNA binding"/>
    <property type="evidence" value="ECO:0007669"/>
    <property type="project" value="UniProtKB-UniRule"/>
</dbReference>
<proteinExistence type="predicted"/>
<dbReference type="InterPro" id="IPR036875">
    <property type="entry name" value="Znf_CCHC_sf"/>
</dbReference>
<dbReference type="Proteomes" id="UP000039865">
    <property type="component" value="Unassembled WGS sequence"/>
</dbReference>
<dbReference type="InterPro" id="IPR001878">
    <property type="entry name" value="Znf_CCHC"/>
</dbReference>
<evidence type="ECO:0000313" key="7">
    <source>
        <dbReference type="Proteomes" id="UP000039865"/>
    </source>
</evidence>
<keyword evidence="2" id="KW-0694">RNA-binding</keyword>
<dbReference type="PROSITE" id="PS50158">
    <property type="entry name" value="ZF_CCHC"/>
    <property type="match status" value="1"/>
</dbReference>
<keyword evidence="1" id="KW-0862">Zinc</keyword>
<keyword evidence="1" id="KW-0479">Metal-binding</keyword>
<reference evidence="6 7" key="1">
    <citation type="submission" date="2014-06" db="EMBL/GenBank/DDBJ databases">
        <authorList>
            <person name="Swart Estienne"/>
        </authorList>
    </citation>
    <scope>NUCLEOTIDE SEQUENCE [LARGE SCALE GENOMIC DNA]</scope>
    <source>
        <strain evidence="6 7">130c</strain>
    </source>
</reference>
<dbReference type="Gene3D" id="3.30.70.330">
    <property type="match status" value="1"/>
</dbReference>
<dbReference type="Pfam" id="PF00076">
    <property type="entry name" value="RRM_1"/>
    <property type="match status" value="1"/>
</dbReference>
<dbReference type="SMART" id="SM00343">
    <property type="entry name" value="ZnF_C2HC"/>
    <property type="match status" value="1"/>
</dbReference>
<dbReference type="InParanoid" id="A0A078A6A0"/>
<evidence type="ECO:0000256" key="3">
    <source>
        <dbReference type="SAM" id="MobiDB-lite"/>
    </source>
</evidence>
<evidence type="ECO:0000313" key="6">
    <source>
        <dbReference type="EMBL" id="CDW76284.1"/>
    </source>
</evidence>
<evidence type="ECO:0000256" key="2">
    <source>
        <dbReference type="PROSITE-ProRule" id="PRU00176"/>
    </source>
</evidence>
<dbReference type="SUPFAM" id="SSF54928">
    <property type="entry name" value="RNA-binding domain, RBD"/>
    <property type="match status" value="1"/>
</dbReference>
<dbReference type="InterPro" id="IPR035979">
    <property type="entry name" value="RBD_domain_sf"/>
</dbReference>
<dbReference type="PANTHER" id="PTHR48038">
    <property type="entry name" value="RIBONUCLEOPROTEIN RB97D"/>
    <property type="match status" value="1"/>
</dbReference>
<dbReference type="PANTHER" id="PTHR48038:SF1">
    <property type="entry name" value="RIBONUCLEOPROTEIN RB97D"/>
    <property type="match status" value="1"/>
</dbReference>
<feature type="compositionally biased region" description="Basic and acidic residues" evidence="3">
    <location>
        <begin position="235"/>
        <end position="246"/>
    </location>
</feature>
<name>A0A078A6A0_STYLE</name>
<dbReference type="EMBL" id="CCKQ01005130">
    <property type="protein sequence ID" value="CDW76284.1"/>
    <property type="molecule type" value="Genomic_DNA"/>
</dbReference>
<dbReference type="OMA" id="DNDERNG"/>
<dbReference type="GO" id="GO:0008270">
    <property type="term" value="F:zinc ion binding"/>
    <property type="evidence" value="ECO:0007669"/>
    <property type="project" value="UniProtKB-KW"/>
</dbReference>
<gene>
    <name evidence="6" type="primary">Contig14570.g15521</name>
    <name evidence="6" type="ORF">STYLEM_5284</name>
</gene>
<feature type="compositionally biased region" description="Polar residues" evidence="3">
    <location>
        <begin position="316"/>
        <end position="336"/>
    </location>
</feature>
<dbReference type="SMART" id="SM00360">
    <property type="entry name" value="RRM"/>
    <property type="match status" value="1"/>
</dbReference>
<dbReference type="Pfam" id="PF00098">
    <property type="entry name" value="zf-CCHC"/>
    <property type="match status" value="1"/>
</dbReference>
<feature type="region of interest" description="Disordered" evidence="3">
    <location>
        <begin position="173"/>
        <end position="352"/>
    </location>
</feature>
<dbReference type="PROSITE" id="PS50102">
    <property type="entry name" value="RRM"/>
    <property type="match status" value="1"/>
</dbReference>
<feature type="domain" description="CCHC-type" evidence="5">
    <location>
        <begin position="168"/>
        <end position="184"/>
    </location>
</feature>
<keyword evidence="7" id="KW-1185">Reference proteome</keyword>
<evidence type="ECO:0000259" key="4">
    <source>
        <dbReference type="PROSITE" id="PS50102"/>
    </source>
</evidence>
<feature type="compositionally biased region" description="Basic and acidic residues" evidence="3">
    <location>
        <begin position="337"/>
        <end position="352"/>
    </location>
</feature>
<dbReference type="SUPFAM" id="SSF57756">
    <property type="entry name" value="Retrovirus zinc finger-like domains"/>
    <property type="match status" value="1"/>
</dbReference>
<dbReference type="Gene3D" id="4.10.60.10">
    <property type="entry name" value="Zinc finger, CCHC-type"/>
    <property type="match status" value="1"/>
</dbReference>
<sequence length="352" mass="41063">MSSRNPQIYVGGLSRRTHPDDLEKAFEKYGKIRNFSFKQKYAFIEYEDYHGAREAVDRMDGKAFDGEKLIVEPTKESRGRRGPSPNDKCWNCQRHGHCVSVNINQSEICMRCSEEQMKQVAQLLFDYHHAPAISFCIYHPIIHPLYMANQCKERRRSYSRDRMRKEGRCYKCGKRGHKQRDCSNSASYSSRSRSSSYSRRSRSPRRGSRHQRRGSHRDERRDSRRRHRRSPSDSPDSRSRSGDRDRRGRRKTRSPSSRRSSRSVDSRDKKRRSRSASSNNKSKSSHRHSSRRRSESAKGGDRKSRGKSIEDKKRLSPSQVNNGGDKQEESTATNRVENAEHNGDAIIHQEKQ</sequence>
<feature type="domain" description="RRM" evidence="4">
    <location>
        <begin position="6"/>
        <end position="76"/>
    </location>
</feature>
<keyword evidence="1" id="KW-0863">Zinc-finger</keyword>
<organism evidence="6 7">
    <name type="scientific">Stylonychia lemnae</name>
    <name type="common">Ciliate</name>
    <dbReference type="NCBI Taxonomy" id="5949"/>
    <lineage>
        <taxon>Eukaryota</taxon>
        <taxon>Sar</taxon>
        <taxon>Alveolata</taxon>
        <taxon>Ciliophora</taxon>
        <taxon>Intramacronucleata</taxon>
        <taxon>Spirotrichea</taxon>
        <taxon>Stichotrichia</taxon>
        <taxon>Sporadotrichida</taxon>
        <taxon>Oxytrichidae</taxon>
        <taxon>Stylonychinae</taxon>
        <taxon>Stylonychia</taxon>
    </lineage>
</organism>
<feature type="compositionally biased region" description="Low complexity" evidence="3">
    <location>
        <begin position="183"/>
        <end position="198"/>
    </location>
</feature>